<reference evidence="1" key="1">
    <citation type="submission" date="2009-07" db="EMBL/GenBank/DDBJ databases">
        <authorList>
            <person name="Weinstock G."/>
            <person name="Sodergren E."/>
            <person name="Clifton S."/>
            <person name="Fulton L."/>
            <person name="Fulton B."/>
            <person name="Courtney L."/>
            <person name="Fronick C."/>
            <person name="Harrison M."/>
            <person name="Strong C."/>
            <person name="Farmer C."/>
            <person name="Delahaunty K."/>
            <person name="Markovic C."/>
            <person name="Hall O."/>
            <person name="Minx P."/>
            <person name="Tomlinson C."/>
            <person name="Mitreva M."/>
            <person name="Nelson J."/>
            <person name="Hou S."/>
            <person name="Wollam A."/>
            <person name="Pepin K.H."/>
            <person name="Johnson M."/>
            <person name="Bhonagiri V."/>
            <person name="Nash W.E."/>
            <person name="Warren W."/>
            <person name="Chinwalla A."/>
            <person name="Mardis E.R."/>
            <person name="Wilson R.K."/>
        </authorList>
    </citation>
    <scope>NUCLEOTIDE SEQUENCE [LARGE SCALE GENOMIC DNA]</scope>
    <source>
        <strain evidence="1">ATCC 29256</strain>
    </source>
</reference>
<keyword evidence="2" id="KW-1185">Reference proteome</keyword>
<evidence type="ECO:0000313" key="1">
    <source>
        <dbReference type="EMBL" id="EET44462.1"/>
    </source>
</evidence>
<organism evidence="1 2">
    <name type="scientific">Neisseria sicca ATCC 29256</name>
    <dbReference type="NCBI Taxonomy" id="547045"/>
    <lineage>
        <taxon>Bacteria</taxon>
        <taxon>Pseudomonadati</taxon>
        <taxon>Pseudomonadota</taxon>
        <taxon>Betaproteobacteria</taxon>
        <taxon>Neisseriales</taxon>
        <taxon>Neisseriaceae</taxon>
        <taxon>Neisseria</taxon>
    </lineage>
</organism>
<dbReference type="eggNOG" id="ENOG5034BSC">
    <property type="taxonomic scope" value="Bacteria"/>
</dbReference>
<sequence length="282" mass="30515">MVFGHAAVGEEDEAVGVGNGQHFRAQLDGFFGGVLCDVAGAGNQHAFAFNRIAACLQHGLGEVHGTVAGRFRTDKAAAPFEAFAGQDGGKFVADFFVLTEEEADFAAAYADVASRYVGVRTDVAVEFVHKGLAETHHFGVGFAFGVEVGTAFTAAHRQGGQGVFEYLFKGEEFQYAQIDGRVETQAAFVRADGGTHLNTVAAVDLDLSFVVHPSDAEHNDAFRFDDAFKQVLLGVFRIFCQKRAQAHEYFFNRLVKRLLIGVTLFEVGKQGVQIGHFMLPVD</sequence>
<name>C6M582_NEISI</name>
<evidence type="ECO:0000313" key="2">
    <source>
        <dbReference type="Proteomes" id="UP000005365"/>
    </source>
</evidence>
<gene>
    <name evidence="1" type="ORF">NEISICOT_01680</name>
</gene>
<dbReference type="Proteomes" id="UP000005365">
    <property type="component" value="Unassembled WGS sequence"/>
</dbReference>
<protein>
    <submittedName>
        <fullName evidence="1">Uncharacterized protein</fullName>
    </submittedName>
</protein>
<dbReference type="AlphaFoldDB" id="C6M582"/>
<dbReference type="EMBL" id="ACKO02000009">
    <property type="protein sequence ID" value="EET44462.1"/>
    <property type="molecule type" value="Genomic_DNA"/>
</dbReference>
<comment type="caution">
    <text evidence="1">The sequence shown here is derived from an EMBL/GenBank/DDBJ whole genome shotgun (WGS) entry which is preliminary data.</text>
</comment>
<accession>C6M582</accession>
<proteinExistence type="predicted"/>